<sequence>MSSRPRIVFDERGLTEIMRHPKVRAALKAKAEEIAQRAKGIASAEIDDGFANEIRVSEETRPSGRPTAKVEATREDAADHEWGSTNTARRRVLGRAAGVTPQTVLPHRGDVPQ</sequence>
<name>A0ABZ1ZIE2_STRAQ</name>
<feature type="compositionally biased region" description="Basic and acidic residues" evidence="1">
    <location>
        <begin position="71"/>
        <end position="82"/>
    </location>
</feature>
<evidence type="ECO:0008006" key="4">
    <source>
        <dbReference type="Google" id="ProtNLM"/>
    </source>
</evidence>
<evidence type="ECO:0000313" key="3">
    <source>
        <dbReference type="Proteomes" id="UP001431926"/>
    </source>
</evidence>
<gene>
    <name evidence="2" type="ORF">OG367_20820</name>
</gene>
<dbReference type="Proteomes" id="UP001431926">
    <property type="component" value="Chromosome"/>
</dbReference>
<organism evidence="2 3">
    <name type="scientific">Streptomyces anulatus</name>
    <name type="common">Streptomyces chrysomallus</name>
    <dbReference type="NCBI Taxonomy" id="1892"/>
    <lineage>
        <taxon>Bacteria</taxon>
        <taxon>Bacillati</taxon>
        <taxon>Actinomycetota</taxon>
        <taxon>Actinomycetes</taxon>
        <taxon>Kitasatosporales</taxon>
        <taxon>Streptomycetaceae</taxon>
        <taxon>Streptomyces</taxon>
    </lineage>
</organism>
<feature type="region of interest" description="Disordered" evidence="1">
    <location>
        <begin position="94"/>
        <end position="113"/>
    </location>
</feature>
<protein>
    <recommendedName>
        <fullName evidence="4">HK97 gp10 family phage protein</fullName>
    </recommendedName>
</protein>
<keyword evidence="3" id="KW-1185">Reference proteome</keyword>
<dbReference type="EMBL" id="CP109491">
    <property type="protein sequence ID" value="WUX38532.1"/>
    <property type="molecule type" value="Genomic_DNA"/>
</dbReference>
<reference evidence="2" key="1">
    <citation type="submission" date="2022-10" db="EMBL/GenBank/DDBJ databases">
        <title>The complete genomes of actinobacterial strains from the NBC collection.</title>
        <authorList>
            <person name="Joergensen T.S."/>
            <person name="Alvarez Arevalo M."/>
            <person name="Sterndorff E.B."/>
            <person name="Faurdal D."/>
            <person name="Vuksanovic O."/>
            <person name="Mourched A.-S."/>
            <person name="Charusanti P."/>
            <person name="Shaw S."/>
            <person name="Blin K."/>
            <person name="Weber T."/>
        </authorList>
    </citation>
    <scope>NUCLEOTIDE SEQUENCE</scope>
    <source>
        <strain evidence="2">NBC_01436</strain>
    </source>
</reference>
<dbReference type="RefSeq" id="WP_329356968.1">
    <property type="nucleotide sequence ID" value="NZ_CP109490.1"/>
</dbReference>
<proteinExistence type="predicted"/>
<accession>A0ABZ1ZIE2</accession>
<evidence type="ECO:0000313" key="2">
    <source>
        <dbReference type="EMBL" id="WUX38532.1"/>
    </source>
</evidence>
<evidence type="ECO:0000256" key="1">
    <source>
        <dbReference type="SAM" id="MobiDB-lite"/>
    </source>
</evidence>
<feature type="region of interest" description="Disordered" evidence="1">
    <location>
        <begin position="58"/>
        <end position="89"/>
    </location>
</feature>